<evidence type="ECO:0000256" key="1">
    <source>
        <dbReference type="SAM" id="Phobius"/>
    </source>
</evidence>
<gene>
    <name evidence="2" type="ORF">NP064_14450</name>
</gene>
<proteinExistence type="predicted"/>
<feature type="transmembrane region" description="Helical" evidence="1">
    <location>
        <begin position="38"/>
        <end position="56"/>
    </location>
</feature>
<accession>A0ABY5L0N9</accession>
<dbReference type="Proteomes" id="UP001316189">
    <property type="component" value="Chromosome"/>
</dbReference>
<organism evidence="2 3">
    <name type="scientific">Cellulomonas chengniuliangii</name>
    <dbReference type="NCBI Taxonomy" id="2968084"/>
    <lineage>
        <taxon>Bacteria</taxon>
        <taxon>Bacillati</taxon>
        <taxon>Actinomycetota</taxon>
        <taxon>Actinomycetes</taxon>
        <taxon>Micrococcales</taxon>
        <taxon>Cellulomonadaceae</taxon>
        <taxon>Cellulomonas</taxon>
    </lineage>
</organism>
<evidence type="ECO:0000313" key="2">
    <source>
        <dbReference type="EMBL" id="UUI74965.1"/>
    </source>
</evidence>
<reference evidence="2 3" key="1">
    <citation type="submission" date="2022-07" db="EMBL/GenBank/DDBJ databases">
        <title>Novel species in genus cellulomonas.</title>
        <authorList>
            <person name="Ye L."/>
        </authorList>
    </citation>
    <scope>NUCLEOTIDE SEQUENCE [LARGE SCALE GENOMIC DNA]</scope>
    <source>
        <strain evidence="3">zg-Y338</strain>
    </source>
</reference>
<name>A0ABY5L0N9_9CELL</name>
<sequence>MSTREQSAVTHEQAEPVEPAPVMAVPAPVAAGNAKVRMLALGLWGVVGGLLVYGVVQTVMKAGALFGG</sequence>
<keyword evidence="3" id="KW-1185">Reference proteome</keyword>
<dbReference type="EMBL" id="CP101988">
    <property type="protein sequence ID" value="UUI74965.1"/>
    <property type="molecule type" value="Genomic_DNA"/>
</dbReference>
<evidence type="ECO:0000313" key="3">
    <source>
        <dbReference type="Proteomes" id="UP001316189"/>
    </source>
</evidence>
<dbReference type="RefSeq" id="WP_227570164.1">
    <property type="nucleotide sequence ID" value="NZ_CP101988.1"/>
</dbReference>
<keyword evidence="1" id="KW-0812">Transmembrane</keyword>
<keyword evidence="1" id="KW-1133">Transmembrane helix</keyword>
<keyword evidence="1" id="KW-0472">Membrane</keyword>
<protein>
    <submittedName>
        <fullName evidence="2">Uncharacterized protein</fullName>
    </submittedName>
</protein>